<evidence type="ECO:0000256" key="7">
    <source>
        <dbReference type="ARBA" id="ARBA00023157"/>
    </source>
</evidence>
<dbReference type="SUPFAM" id="SSF54117">
    <property type="entry name" value="Interleukin 8-like chemokines"/>
    <property type="match status" value="1"/>
</dbReference>
<keyword evidence="5 9" id="KW-0964">Secreted</keyword>
<dbReference type="RefSeq" id="XP_005395498.1">
    <property type="nucleotide sequence ID" value="XM_005395441.2"/>
</dbReference>
<keyword evidence="7" id="KW-1015">Disulfide bond</keyword>
<keyword evidence="4 9" id="KW-0202">Cytokine</keyword>
<evidence type="ECO:0000256" key="8">
    <source>
        <dbReference type="ARBA" id="ARBA00023198"/>
    </source>
</evidence>
<dbReference type="FunFam" id="2.40.50.40:FF:000012">
    <property type="entry name" value="C-C motif chemokine"/>
    <property type="match status" value="1"/>
</dbReference>
<dbReference type="PROSITE" id="PS00472">
    <property type="entry name" value="SMALL_CYTOKINES_CC"/>
    <property type="match status" value="1"/>
</dbReference>
<keyword evidence="6 9" id="KW-0732">Signal</keyword>
<dbReference type="GO" id="GO:0005615">
    <property type="term" value="C:extracellular space"/>
    <property type="evidence" value="ECO:0007669"/>
    <property type="project" value="UniProtKB-KW"/>
</dbReference>
<sequence>MMCDSKRLFLVALVSVLLLYFCSQSQAASSFDCCLGYTRHVLSIKYIRNFTEQLASEICDINAIIFHTHKRLSVCADPKKPWVKKIMRFLSQKDKK</sequence>
<evidence type="ECO:0000256" key="5">
    <source>
        <dbReference type="ARBA" id="ARBA00022525"/>
    </source>
</evidence>
<dbReference type="GO" id="GO:0019722">
    <property type="term" value="P:calcium-mediated signaling"/>
    <property type="evidence" value="ECO:0007669"/>
    <property type="project" value="Ensembl"/>
</dbReference>
<keyword evidence="12" id="KW-1185">Reference proteome</keyword>
<keyword evidence="8" id="KW-0395">Inflammatory response</keyword>
<name>A0A8C2VCX9_CHILA</name>
<dbReference type="GO" id="GO:0006955">
    <property type="term" value="P:immune response"/>
    <property type="evidence" value="ECO:0007669"/>
    <property type="project" value="InterPro"/>
</dbReference>
<evidence type="ECO:0000256" key="4">
    <source>
        <dbReference type="ARBA" id="ARBA00022514"/>
    </source>
</evidence>
<reference evidence="11" key="1">
    <citation type="submission" date="2025-08" db="UniProtKB">
        <authorList>
            <consortium name="Ensembl"/>
        </authorList>
    </citation>
    <scope>IDENTIFICATION</scope>
</reference>
<comment type="subcellular location">
    <subcellularLocation>
        <location evidence="1 9">Secreted</location>
    </subcellularLocation>
</comment>
<evidence type="ECO:0000259" key="10">
    <source>
        <dbReference type="SMART" id="SM00199"/>
    </source>
</evidence>
<evidence type="ECO:0000256" key="9">
    <source>
        <dbReference type="RuleBase" id="RU361150"/>
    </source>
</evidence>
<dbReference type="OMA" id="NWVKQAV"/>
<comment type="similarity">
    <text evidence="2 9">Belongs to the intercrine beta (chemokine CC) family.</text>
</comment>
<dbReference type="InterPro" id="IPR001811">
    <property type="entry name" value="Chemokine_IL8-like_dom"/>
</dbReference>
<dbReference type="Proteomes" id="UP000694398">
    <property type="component" value="Unassembled WGS sequence"/>
</dbReference>
<proteinExistence type="inferred from homology"/>
<evidence type="ECO:0000256" key="6">
    <source>
        <dbReference type="ARBA" id="ARBA00022729"/>
    </source>
</evidence>
<dbReference type="AlphaFoldDB" id="A0A8C2VCX9"/>
<evidence type="ECO:0000256" key="2">
    <source>
        <dbReference type="ARBA" id="ARBA00010868"/>
    </source>
</evidence>
<dbReference type="GO" id="GO:0031731">
    <property type="term" value="F:CCR6 chemokine receptor binding"/>
    <property type="evidence" value="ECO:0007669"/>
    <property type="project" value="Ensembl"/>
</dbReference>
<dbReference type="PANTHER" id="PTHR12015">
    <property type="entry name" value="SMALL INDUCIBLE CYTOKINE A"/>
    <property type="match status" value="1"/>
</dbReference>
<protein>
    <recommendedName>
        <fullName evidence="9">C-C motif chemokine</fullName>
    </recommendedName>
</protein>
<dbReference type="Ensembl" id="ENSCLAT00000012290.1">
    <property type="protein sequence ID" value="ENSCLAP00000012149.1"/>
    <property type="gene ID" value="ENSCLAG00000008377.1"/>
</dbReference>
<feature type="chain" id="PRO_5034694003" description="C-C motif chemokine" evidence="9">
    <location>
        <begin position="28"/>
        <end position="96"/>
    </location>
</feature>
<dbReference type="InterPro" id="IPR036048">
    <property type="entry name" value="Interleukin_8-like_sf"/>
</dbReference>
<accession>A0A8C2VCX9</accession>
<evidence type="ECO:0000313" key="11">
    <source>
        <dbReference type="Ensembl" id="ENSCLAP00000012149.1"/>
    </source>
</evidence>
<dbReference type="GO" id="GO:0006954">
    <property type="term" value="P:inflammatory response"/>
    <property type="evidence" value="ECO:0007669"/>
    <property type="project" value="UniProtKB-KW"/>
</dbReference>
<feature type="signal peptide" evidence="9">
    <location>
        <begin position="1"/>
        <end position="27"/>
    </location>
</feature>
<gene>
    <name evidence="11" type="primary">CCL20</name>
</gene>
<dbReference type="PANTHER" id="PTHR12015:SF108">
    <property type="entry name" value="C-C MOTIF CHEMOKINE 20"/>
    <property type="match status" value="1"/>
</dbReference>
<dbReference type="SMART" id="SM00199">
    <property type="entry name" value="SCY"/>
    <property type="match status" value="1"/>
</dbReference>
<dbReference type="OrthoDB" id="8870994at2759"/>
<evidence type="ECO:0000256" key="1">
    <source>
        <dbReference type="ARBA" id="ARBA00004613"/>
    </source>
</evidence>
<evidence type="ECO:0000313" key="12">
    <source>
        <dbReference type="Proteomes" id="UP000694398"/>
    </source>
</evidence>
<dbReference type="GO" id="GO:2000406">
    <property type="term" value="P:positive regulation of T cell migration"/>
    <property type="evidence" value="ECO:0007669"/>
    <property type="project" value="Ensembl"/>
</dbReference>
<dbReference type="Gene3D" id="2.40.50.40">
    <property type="match status" value="1"/>
</dbReference>
<dbReference type="PRINTS" id="PR00436">
    <property type="entry name" value="INTERLEUKIN8"/>
</dbReference>
<dbReference type="GeneID" id="102007187"/>
<evidence type="ECO:0000256" key="3">
    <source>
        <dbReference type="ARBA" id="ARBA00022500"/>
    </source>
</evidence>
<reference evidence="11" key="2">
    <citation type="submission" date="2025-09" db="UniProtKB">
        <authorList>
            <consortium name="Ensembl"/>
        </authorList>
    </citation>
    <scope>IDENTIFICATION</scope>
</reference>
<dbReference type="GeneTree" id="ENSGT01130000278316"/>
<organism evidence="11 12">
    <name type="scientific">Chinchilla lanigera</name>
    <name type="common">Long-tailed chinchilla</name>
    <name type="synonym">Chinchilla villidera</name>
    <dbReference type="NCBI Taxonomy" id="34839"/>
    <lineage>
        <taxon>Eukaryota</taxon>
        <taxon>Metazoa</taxon>
        <taxon>Chordata</taxon>
        <taxon>Craniata</taxon>
        <taxon>Vertebrata</taxon>
        <taxon>Euteleostomi</taxon>
        <taxon>Mammalia</taxon>
        <taxon>Eutheria</taxon>
        <taxon>Euarchontoglires</taxon>
        <taxon>Glires</taxon>
        <taxon>Rodentia</taxon>
        <taxon>Hystricomorpha</taxon>
        <taxon>Chinchillidae</taxon>
        <taxon>Chinchilla</taxon>
    </lineage>
</organism>
<dbReference type="GO" id="GO:0008009">
    <property type="term" value="F:chemokine activity"/>
    <property type="evidence" value="ECO:0007669"/>
    <property type="project" value="InterPro"/>
</dbReference>
<dbReference type="InterPro" id="IPR000827">
    <property type="entry name" value="Chemokine_CC_CS"/>
</dbReference>
<dbReference type="InterPro" id="IPR039809">
    <property type="entry name" value="Chemokine_b/g/d"/>
</dbReference>
<feature type="domain" description="Chemokine interleukin-8-like" evidence="10">
    <location>
        <begin position="30"/>
        <end position="90"/>
    </location>
</feature>
<dbReference type="CTD" id="6364"/>
<dbReference type="Pfam" id="PF00048">
    <property type="entry name" value="IL8"/>
    <property type="match status" value="1"/>
</dbReference>
<keyword evidence="3 9" id="KW-0145">Chemotaxis</keyword>